<evidence type="ECO:0000256" key="2">
    <source>
        <dbReference type="ARBA" id="ARBA00002933"/>
    </source>
</evidence>
<dbReference type="GO" id="GO:0046872">
    <property type="term" value="F:metal ion binding"/>
    <property type="evidence" value="ECO:0007669"/>
    <property type="project" value="UniProtKB-UniRule"/>
</dbReference>
<dbReference type="GO" id="GO:0051539">
    <property type="term" value="F:4 iron, 4 sulfur cluster binding"/>
    <property type="evidence" value="ECO:0007669"/>
    <property type="project" value="UniProtKB-UniRule"/>
</dbReference>
<keyword evidence="6" id="KW-0004">4Fe-4S</keyword>
<dbReference type="CDD" id="cd00056">
    <property type="entry name" value="ENDO3c"/>
    <property type="match status" value="1"/>
</dbReference>
<dbReference type="PANTHER" id="PTHR42944:SF1">
    <property type="entry name" value="ADENINE DNA GLYCOSYLASE"/>
    <property type="match status" value="1"/>
</dbReference>
<evidence type="ECO:0000256" key="9">
    <source>
        <dbReference type="ARBA" id="ARBA00022801"/>
    </source>
</evidence>
<dbReference type="GO" id="GO:0035485">
    <property type="term" value="F:adenine/guanine mispair binding"/>
    <property type="evidence" value="ECO:0007669"/>
    <property type="project" value="TreeGrafter"/>
</dbReference>
<dbReference type="PANTHER" id="PTHR42944">
    <property type="entry name" value="ADENINE DNA GLYCOSYLASE"/>
    <property type="match status" value="1"/>
</dbReference>
<dbReference type="Pfam" id="PF00730">
    <property type="entry name" value="HhH-GPD"/>
    <property type="match status" value="1"/>
</dbReference>
<evidence type="ECO:0000256" key="5">
    <source>
        <dbReference type="ARBA" id="ARBA00022023"/>
    </source>
</evidence>
<gene>
    <name evidence="16" type="ORF">GGR91_001616</name>
</gene>
<dbReference type="GO" id="GO:0006284">
    <property type="term" value="P:base-excision repair"/>
    <property type="evidence" value="ECO:0007669"/>
    <property type="project" value="UniProtKB-UniRule"/>
</dbReference>
<protein>
    <recommendedName>
        <fullName evidence="5 14">Adenine DNA glycosylase</fullName>
        <ecNumber evidence="4 14">3.2.2.31</ecNumber>
    </recommendedName>
</protein>
<dbReference type="InterPro" id="IPR015797">
    <property type="entry name" value="NUDIX_hydrolase-like_dom_sf"/>
</dbReference>
<dbReference type="PROSITE" id="PS01155">
    <property type="entry name" value="ENDONUCLEASE_III_2"/>
    <property type="match status" value="1"/>
</dbReference>
<comment type="cofactor">
    <cofactor evidence="14">
        <name>[4Fe-4S] cluster</name>
        <dbReference type="ChEBI" id="CHEBI:49883"/>
    </cofactor>
    <text evidence="14">Binds 1 [4Fe-4S] cluster.</text>
</comment>
<accession>A0A840AZ22</accession>
<dbReference type="InterPro" id="IPR000445">
    <property type="entry name" value="HhH_motif"/>
</dbReference>
<feature type="domain" description="HhH-GPD" evidence="15">
    <location>
        <begin position="55"/>
        <end position="204"/>
    </location>
</feature>
<dbReference type="FunFam" id="1.10.340.30:FF:000002">
    <property type="entry name" value="Adenine DNA glycosylase"/>
    <property type="match status" value="1"/>
</dbReference>
<evidence type="ECO:0000256" key="8">
    <source>
        <dbReference type="ARBA" id="ARBA00022763"/>
    </source>
</evidence>
<dbReference type="SUPFAM" id="SSF48150">
    <property type="entry name" value="DNA-glycosylase"/>
    <property type="match status" value="1"/>
</dbReference>
<proteinExistence type="inferred from homology"/>
<keyword evidence="11" id="KW-0411">Iron-sulfur</keyword>
<comment type="similarity">
    <text evidence="3 14">Belongs to the Nth/MutY family.</text>
</comment>
<keyword evidence="12" id="KW-0234">DNA repair</keyword>
<evidence type="ECO:0000256" key="1">
    <source>
        <dbReference type="ARBA" id="ARBA00000843"/>
    </source>
</evidence>
<keyword evidence="17" id="KW-1185">Reference proteome</keyword>
<dbReference type="RefSeq" id="WP_344672490.1">
    <property type="nucleotide sequence ID" value="NZ_BAABBG010000005.1"/>
</dbReference>
<comment type="function">
    <text evidence="2">Adenine glycosylase active on G-A mispairs. MutY also corrects error-prone DNA synthesis past GO lesions which are due to the oxidatively damaged form of guanine: 7,8-dihydro-8-oxoguanine (8-oxo-dGTP).</text>
</comment>
<dbReference type="Gene3D" id="1.10.340.30">
    <property type="entry name" value="Hypothetical protein, domain 2"/>
    <property type="match status" value="1"/>
</dbReference>
<keyword evidence="13 14" id="KW-0326">Glycosidase</keyword>
<dbReference type="InterPro" id="IPR044298">
    <property type="entry name" value="MIG/MutY"/>
</dbReference>
<comment type="catalytic activity">
    <reaction evidence="1 14">
        <text>Hydrolyzes free adenine bases from 7,8-dihydro-8-oxoguanine:adenine mismatched double-stranded DNA, leaving an apurinic site.</text>
        <dbReference type="EC" id="3.2.2.31"/>
    </reaction>
</comment>
<sequence>MPFYMPAVQQTDQNSGDIAERLLAHYDVHARTLPWRKLPGQGFADPYHVWLSEIMLQQTTVAAVGAYFRTFTQTWPNFSALAAADDADVMAAWAGLGYYARARNLLKCARVVVSEYQGQLPSYEADLLKLPGIGPYTAAAIAAIAFGRRAVVVDANVERVVSRLFAISTPLPQAKPDIRAATDSITPDLRAGDFAQAMMDLGAGICSVRSPSCLICPIQSACAAFRAGNPEIYPAKLPKSPKPQRVGHVYWIERDGHVWLLRRDDRGLLASMRALPDDGWTARIDGDAIPPAAANWQNLSVQVAHIFTHFSLTVNIAVTSWPADADGPGEGEWWPLKSLDNAGLPTLFRKVSEAVLNAGER</sequence>
<dbReference type="AlphaFoldDB" id="A0A840AZ22"/>
<dbReference type="EMBL" id="JACIEA010000002">
    <property type="protein sequence ID" value="MBB3943358.1"/>
    <property type="molecule type" value="Genomic_DNA"/>
</dbReference>
<dbReference type="Proteomes" id="UP000581447">
    <property type="component" value="Unassembled WGS sequence"/>
</dbReference>
<dbReference type="GO" id="GO:0032357">
    <property type="term" value="F:oxidized purine DNA binding"/>
    <property type="evidence" value="ECO:0007669"/>
    <property type="project" value="TreeGrafter"/>
</dbReference>
<keyword evidence="10 14" id="KW-0408">Iron</keyword>
<evidence type="ECO:0000256" key="14">
    <source>
        <dbReference type="RuleBase" id="RU365096"/>
    </source>
</evidence>
<dbReference type="SUPFAM" id="SSF55811">
    <property type="entry name" value="Nudix"/>
    <property type="match status" value="1"/>
</dbReference>
<dbReference type="InterPro" id="IPR004036">
    <property type="entry name" value="Endonuclease-III-like_CS2"/>
</dbReference>
<evidence type="ECO:0000256" key="4">
    <source>
        <dbReference type="ARBA" id="ARBA00012045"/>
    </source>
</evidence>
<dbReference type="InterPro" id="IPR023170">
    <property type="entry name" value="HhH_base_excis_C"/>
</dbReference>
<evidence type="ECO:0000256" key="10">
    <source>
        <dbReference type="ARBA" id="ARBA00023004"/>
    </source>
</evidence>
<evidence type="ECO:0000256" key="7">
    <source>
        <dbReference type="ARBA" id="ARBA00022723"/>
    </source>
</evidence>
<dbReference type="CDD" id="cd03431">
    <property type="entry name" value="NUDIX_DNA_Glycosylase_C-MutY"/>
    <property type="match status" value="1"/>
</dbReference>
<dbReference type="Gene3D" id="3.90.79.10">
    <property type="entry name" value="Nucleoside Triphosphate Pyrophosphohydrolase"/>
    <property type="match status" value="1"/>
</dbReference>
<name>A0A840AZ22_9SPHN</name>
<dbReference type="GO" id="GO:0034039">
    <property type="term" value="F:8-oxo-7,8-dihydroguanine DNA N-glycosylase activity"/>
    <property type="evidence" value="ECO:0007669"/>
    <property type="project" value="TreeGrafter"/>
</dbReference>
<evidence type="ECO:0000313" key="16">
    <source>
        <dbReference type="EMBL" id="MBB3943358.1"/>
    </source>
</evidence>
<keyword evidence="8 14" id="KW-0227">DNA damage</keyword>
<dbReference type="Gene3D" id="1.10.1670.10">
    <property type="entry name" value="Helix-hairpin-Helix base-excision DNA repair enzymes (C-terminal)"/>
    <property type="match status" value="1"/>
</dbReference>
<dbReference type="EC" id="3.2.2.31" evidence="4 14"/>
<keyword evidence="7" id="KW-0479">Metal-binding</keyword>
<dbReference type="InterPro" id="IPR029119">
    <property type="entry name" value="MutY_C"/>
</dbReference>
<evidence type="ECO:0000259" key="15">
    <source>
        <dbReference type="SMART" id="SM00478"/>
    </source>
</evidence>
<dbReference type="SMART" id="SM00478">
    <property type="entry name" value="ENDO3c"/>
    <property type="match status" value="1"/>
</dbReference>
<dbReference type="Pfam" id="PF14815">
    <property type="entry name" value="NUDIX_4"/>
    <property type="match status" value="1"/>
</dbReference>
<dbReference type="GO" id="GO:0000701">
    <property type="term" value="F:purine-specific mismatch base pair DNA N-glycosylase activity"/>
    <property type="evidence" value="ECO:0007669"/>
    <property type="project" value="UniProtKB-EC"/>
</dbReference>
<comment type="caution">
    <text evidence="16">The sequence shown here is derived from an EMBL/GenBank/DDBJ whole genome shotgun (WGS) entry which is preliminary data.</text>
</comment>
<keyword evidence="9 16" id="KW-0378">Hydrolase</keyword>
<evidence type="ECO:0000256" key="3">
    <source>
        <dbReference type="ARBA" id="ARBA00008343"/>
    </source>
</evidence>
<evidence type="ECO:0000256" key="11">
    <source>
        <dbReference type="ARBA" id="ARBA00023014"/>
    </source>
</evidence>
<evidence type="ECO:0000256" key="12">
    <source>
        <dbReference type="ARBA" id="ARBA00023204"/>
    </source>
</evidence>
<dbReference type="InterPro" id="IPR003265">
    <property type="entry name" value="HhH-GPD_domain"/>
</dbReference>
<evidence type="ECO:0000256" key="6">
    <source>
        <dbReference type="ARBA" id="ARBA00022485"/>
    </source>
</evidence>
<organism evidence="16 17">
    <name type="scientific">Sphingorhabdus rigui</name>
    <dbReference type="NCBI Taxonomy" id="1282858"/>
    <lineage>
        <taxon>Bacteria</taxon>
        <taxon>Pseudomonadati</taxon>
        <taxon>Pseudomonadota</taxon>
        <taxon>Alphaproteobacteria</taxon>
        <taxon>Sphingomonadales</taxon>
        <taxon>Sphingomonadaceae</taxon>
        <taxon>Sphingorhabdus</taxon>
    </lineage>
</organism>
<dbReference type="Pfam" id="PF00633">
    <property type="entry name" value="HHH"/>
    <property type="match status" value="1"/>
</dbReference>
<reference evidence="16 17" key="1">
    <citation type="submission" date="2020-08" db="EMBL/GenBank/DDBJ databases">
        <title>Genomic Encyclopedia of Type Strains, Phase IV (KMG-IV): sequencing the most valuable type-strain genomes for metagenomic binning, comparative biology and taxonomic classification.</title>
        <authorList>
            <person name="Goeker M."/>
        </authorList>
    </citation>
    <scope>NUCLEOTIDE SEQUENCE [LARGE SCALE GENOMIC DNA]</scope>
    <source>
        <strain evidence="16 17">DSM 29050</strain>
    </source>
</reference>
<evidence type="ECO:0000256" key="13">
    <source>
        <dbReference type="ARBA" id="ARBA00023295"/>
    </source>
</evidence>
<dbReference type="GO" id="GO:0006298">
    <property type="term" value="P:mismatch repair"/>
    <property type="evidence" value="ECO:0007669"/>
    <property type="project" value="TreeGrafter"/>
</dbReference>
<dbReference type="InterPro" id="IPR011257">
    <property type="entry name" value="DNA_glycosylase"/>
</dbReference>
<evidence type="ECO:0000313" key="17">
    <source>
        <dbReference type="Proteomes" id="UP000581447"/>
    </source>
</evidence>